<keyword evidence="1" id="KW-0175">Coiled coil</keyword>
<dbReference type="AlphaFoldDB" id="A0A7S0N6Z0"/>
<evidence type="ECO:0000256" key="1">
    <source>
        <dbReference type="SAM" id="Coils"/>
    </source>
</evidence>
<accession>A0A7S0N6Z0</accession>
<evidence type="ECO:0000256" key="2">
    <source>
        <dbReference type="SAM" id="MobiDB-lite"/>
    </source>
</evidence>
<organism evidence="3">
    <name type="scientific">Pyramimonas obovata</name>
    <dbReference type="NCBI Taxonomy" id="1411642"/>
    <lineage>
        <taxon>Eukaryota</taxon>
        <taxon>Viridiplantae</taxon>
        <taxon>Chlorophyta</taxon>
        <taxon>Pyramimonadophyceae</taxon>
        <taxon>Pyramimonadales</taxon>
        <taxon>Pyramimonadaceae</taxon>
        <taxon>Pyramimonas</taxon>
        <taxon>Pyramimonas incertae sedis</taxon>
    </lineage>
</organism>
<sequence length="382" mass="41952">MFAVVGAAVAATSGALLKNKADCKKYAKELNQLKEETVKAQELLEKTTMELRQEQLKALQTAQALQTVQLKHAATEEALVQLSQKNVGENTDLMQKLIMYEQDIARLRQASRELEMQLEEVRAVKQKDDKEHEEKLKKWISELLGMLRAHKDGAIPTAEFVAQLVTLLNDMGTLAGVEEISPMEFMVRECARSLAGSVQGSANATPQKGNANVFFDDWEDKLRLALSSPTYLAKLMQAGGGSDVGQLENTEVQPRVPMRLPLTPVNRRLVLAEDDAKATQPKGLTADAEKPLIQPREVADTVQPKKAAAKDTGSTVDSEGNVRATKGAEKKKSLVGRKPANKAKIVLDLSLEEPSNTMDSGFALEDFKDSDTSEKVGRLFLR</sequence>
<evidence type="ECO:0000313" key="3">
    <source>
        <dbReference type="EMBL" id="CAD8662016.1"/>
    </source>
</evidence>
<feature type="coiled-coil region" evidence="1">
    <location>
        <begin position="16"/>
        <end position="127"/>
    </location>
</feature>
<gene>
    <name evidence="3" type="ORF">POBO1169_LOCUS7043</name>
</gene>
<name>A0A7S0N6Z0_9CHLO</name>
<feature type="region of interest" description="Disordered" evidence="2">
    <location>
        <begin position="300"/>
        <end position="335"/>
    </location>
</feature>
<proteinExistence type="predicted"/>
<dbReference type="EMBL" id="HBFA01013529">
    <property type="protein sequence ID" value="CAD8662016.1"/>
    <property type="molecule type" value="Transcribed_RNA"/>
</dbReference>
<reference evidence="3" key="1">
    <citation type="submission" date="2021-01" db="EMBL/GenBank/DDBJ databases">
        <authorList>
            <person name="Corre E."/>
            <person name="Pelletier E."/>
            <person name="Niang G."/>
            <person name="Scheremetjew M."/>
            <person name="Finn R."/>
            <person name="Kale V."/>
            <person name="Holt S."/>
            <person name="Cochrane G."/>
            <person name="Meng A."/>
            <person name="Brown T."/>
            <person name="Cohen L."/>
        </authorList>
    </citation>
    <scope>NUCLEOTIDE SEQUENCE</scope>
    <source>
        <strain evidence="3">CCMP722</strain>
    </source>
</reference>
<protein>
    <submittedName>
        <fullName evidence="3">Uncharacterized protein</fullName>
    </submittedName>
</protein>